<evidence type="ECO:0000313" key="7">
    <source>
        <dbReference type="Proteomes" id="UP001500954"/>
    </source>
</evidence>
<keyword evidence="4" id="KW-0812">Transmembrane</keyword>
<proteinExistence type="predicted"/>
<keyword evidence="7" id="KW-1185">Reference proteome</keyword>
<evidence type="ECO:0000256" key="2">
    <source>
        <dbReference type="ARBA" id="ARBA00023125"/>
    </source>
</evidence>
<keyword evidence="1" id="KW-0805">Transcription regulation</keyword>
<feature type="transmembrane region" description="Helical" evidence="4">
    <location>
        <begin position="316"/>
        <end position="337"/>
    </location>
</feature>
<dbReference type="InterPro" id="IPR018060">
    <property type="entry name" value="HTH_AraC"/>
</dbReference>
<dbReference type="Proteomes" id="UP001500954">
    <property type="component" value="Unassembled WGS sequence"/>
</dbReference>
<gene>
    <name evidence="6" type="ORF">GCM10022395_02870</name>
</gene>
<reference evidence="7" key="1">
    <citation type="journal article" date="2019" name="Int. J. Syst. Evol. Microbiol.">
        <title>The Global Catalogue of Microorganisms (GCM) 10K type strain sequencing project: providing services to taxonomists for standard genome sequencing and annotation.</title>
        <authorList>
            <consortium name="The Broad Institute Genomics Platform"/>
            <consortium name="The Broad Institute Genome Sequencing Center for Infectious Disease"/>
            <person name="Wu L."/>
            <person name="Ma J."/>
        </authorList>
    </citation>
    <scope>NUCLEOTIDE SEQUENCE [LARGE SCALE GENOMIC DNA]</scope>
    <source>
        <strain evidence="7">JCM 17111</strain>
    </source>
</reference>
<protein>
    <recommendedName>
        <fullName evidence="5">HTH araC/xylS-type domain-containing protein</fullName>
    </recommendedName>
</protein>
<evidence type="ECO:0000256" key="4">
    <source>
        <dbReference type="SAM" id="Phobius"/>
    </source>
</evidence>
<accession>A0ABP6WSH8</accession>
<organism evidence="6 7">
    <name type="scientific">Snuella lapsa</name>
    <dbReference type="NCBI Taxonomy" id="870481"/>
    <lineage>
        <taxon>Bacteria</taxon>
        <taxon>Pseudomonadati</taxon>
        <taxon>Bacteroidota</taxon>
        <taxon>Flavobacteriia</taxon>
        <taxon>Flavobacteriales</taxon>
        <taxon>Flavobacteriaceae</taxon>
        <taxon>Snuella</taxon>
    </lineage>
</organism>
<evidence type="ECO:0000259" key="5">
    <source>
        <dbReference type="PROSITE" id="PS01124"/>
    </source>
</evidence>
<dbReference type="EMBL" id="BAABCY010000012">
    <property type="protein sequence ID" value="GAA3554862.1"/>
    <property type="molecule type" value="Genomic_DNA"/>
</dbReference>
<evidence type="ECO:0000256" key="1">
    <source>
        <dbReference type="ARBA" id="ARBA00023015"/>
    </source>
</evidence>
<name>A0ABP6WSH8_9FLAO</name>
<feature type="domain" description="HTH araC/xylS-type" evidence="5">
    <location>
        <begin position="362"/>
        <end position="463"/>
    </location>
</feature>
<evidence type="ECO:0000256" key="3">
    <source>
        <dbReference type="ARBA" id="ARBA00023163"/>
    </source>
</evidence>
<sequence length="465" mass="53134">MLGCAKTERPDIVFDDFEKGQFLNWNKQGESFVTPVNIDSIREPIKGVHGKYLAFSNVDGQGESRAQGKLISHKFKINRNYISFFIAGGEHDVRECVNLIIDNKIVKTATGRNDMVLRETVWDVRAFQGQEAIIEVVDAMASPFERSALGFILADNFTFSDKIHHREVVFEDFENGTYSNWQVEGEAFEVPRNRINVYYPISANGFNGEYFAFSFGRTHDKKQGKLTSKPFKINHDYITLLVGGGNHPKRTCVNLLVNDSIVYSVTGNNDGNLRPHQWNVKELKGMTGTIEIVDHYSDGWGHIMVDDIIFMDETQWYMKIWVWAIIFLLGFVGIYVIRRLALKPKSNIKISPEDDEALEKLKSIVSTSEIYLNNECSIQDITTVSNYSEGDIDDLFSKSEYGSLINYLNYLRVEAFKQQLQDPKNEAYTMISIAERCGFSSKTSFYRTFKAITNITPSEYKNSLK</sequence>
<dbReference type="PROSITE" id="PS01124">
    <property type="entry name" value="HTH_ARAC_FAMILY_2"/>
    <property type="match status" value="1"/>
</dbReference>
<dbReference type="Pfam" id="PF12833">
    <property type="entry name" value="HTH_18"/>
    <property type="match status" value="1"/>
</dbReference>
<keyword evidence="4" id="KW-1133">Transmembrane helix</keyword>
<keyword evidence="3" id="KW-0804">Transcription</keyword>
<dbReference type="SUPFAM" id="SSF46689">
    <property type="entry name" value="Homeodomain-like"/>
    <property type="match status" value="1"/>
</dbReference>
<dbReference type="InterPro" id="IPR009057">
    <property type="entry name" value="Homeodomain-like_sf"/>
</dbReference>
<dbReference type="Gene3D" id="1.10.10.60">
    <property type="entry name" value="Homeodomain-like"/>
    <property type="match status" value="1"/>
</dbReference>
<comment type="caution">
    <text evidence="6">The sequence shown here is derived from an EMBL/GenBank/DDBJ whole genome shotgun (WGS) entry which is preliminary data.</text>
</comment>
<dbReference type="PANTHER" id="PTHR43280:SF2">
    <property type="entry name" value="HTH-TYPE TRANSCRIPTIONAL REGULATOR EXSA"/>
    <property type="match status" value="1"/>
</dbReference>
<evidence type="ECO:0000313" key="6">
    <source>
        <dbReference type="EMBL" id="GAA3554862.1"/>
    </source>
</evidence>
<dbReference type="SMART" id="SM00342">
    <property type="entry name" value="HTH_ARAC"/>
    <property type="match status" value="1"/>
</dbReference>
<dbReference type="PANTHER" id="PTHR43280">
    <property type="entry name" value="ARAC-FAMILY TRANSCRIPTIONAL REGULATOR"/>
    <property type="match status" value="1"/>
</dbReference>
<keyword evidence="2" id="KW-0238">DNA-binding</keyword>
<keyword evidence="4" id="KW-0472">Membrane</keyword>